<feature type="region of interest" description="Disordered" evidence="1">
    <location>
        <begin position="20"/>
        <end position="66"/>
    </location>
</feature>
<name>A0ABN9PP00_9DINO</name>
<feature type="region of interest" description="Disordered" evidence="1">
    <location>
        <begin position="79"/>
        <end position="129"/>
    </location>
</feature>
<feature type="non-terminal residue" evidence="2">
    <location>
        <position position="289"/>
    </location>
</feature>
<evidence type="ECO:0000313" key="2">
    <source>
        <dbReference type="EMBL" id="CAK0792123.1"/>
    </source>
</evidence>
<keyword evidence="3" id="KW-1185">Reference proteome</keyword>
<feature type="region of interest" description="Disordered" evidence="1">
    <location>
        <begin position="174"/>
        <end position="226"/>
    </location>
</feature>
<gene>
    <name evidence="2" type="ORF">PCOR1329_LOCUS2823</name>
</gene>
<proteinExistence type="predicted"/>
<evidence type="ECO:0000313" key="3">
    <source>
        <dbReference type="Proteomes" id="UP001189429"/>
    </source>
</evidence>
<comment type="caution">
    <text evidence="2">The sequence shown here is derived from an EMBL/GenBank/DDBJ whole genome shotgun (WGS) entry which is preliminary data.</text>
</comment>
<sequence length="289" mass="30745">DIAHAVAARFGCETKASACALHRSHQTSDVRRRAAGSASDHWERKHKSRSRTRSNRGPGVQKQTAAAHVAGAIAHDAGHDDLRHGASLNRRGPGPDSGDGQARAGGPCARGGRRSWTCAARRRPSPQRPNFSIVSEALWKLPRRACGSSLPRCDSEKRLVLEACDGVASAASDLRPKRRGLRTPPPSCAGASRTQERGTRHPGWATGRLTPPHARPGYGARRGRPVSTKDWAEVAAILKHNPGSRSRDGNDKCSAIEMTGTSPPPATSPGCWIGTAVTTLNSDAQVFEP</sequence>
<protein>
    <submittedName>
        <fullName evidence="2">Uncharacterized protein</fullName>
    </submittedName>
</protein>
<dbReference type="EMBL" id="CAUYUJ010000715">
    <property type="protein sequence ID" value="CAK0792123.1"/>
    <property type="molecule type" value="Genomic_DNA"/>
</dbReference>
<feature type="compositionally biased region" description="Basic residues" evidence="1">
    <location>
        <begin position="44"/>
        <end position="54"/>
    </location>
</feature>
<dbReference type="Proteomes" id="UP001189429">
    <property type="component" value="Unassembled WGS sequence"/>
</dbReference>
<reference evidence="2" key="1">
    <citation type="submission" date="2023-10" db="EMBL/GenBank/DDBJ databases">
        <authorList>
            <person name="Chen Y."/>
            <person name="Shah S."/>
            <person name="Dougan E. K."/>
            <person name="Thang M."/>
            <person name="Chan C."/>
        </authorList>
    </citation>
    <scope>NUCLEOTIDE SEQUENCE [LARGE SCALE GENOMIC DNA]</scope>
</reference>
<accession>A0ABN9PP00</accession>
<organism evidence="2 3">
    <name type="scientific">Prorocentrum cordatum</name>
    <dbReference type="NCBI Taxonomy" id="2364126"/>
    <lineage>
        <taxon>Eukaryota</taxon>
        <taxon>Sar</taxon>
        <taxon>Alveolata</taxon>
        <taxon>Dinophyceae</taxon>
        <taxon>Prorocentrales</taxon>
        <taxon>Prorocentraceae</taxon>
        <taxon>Prorocentrum</taxon>
    </lineage>
</organism>
<feature type="non-terminal residue" evidence="2">
    <location>
        <position position="1"/>
    </location>
</feature>
<feature type="region of interest" description="Disordered" evidence="1">
    <location>
        <begin position="239"/>
        <end position="270"/>
    </location>
</feature>
<evidence type="ECO:0000256" key="1">
    <source>
        <dbReference type="SAM" id="MobiDB-lite"/>
    </source>
</evidence>